<dbReference type="Proteomes" id="UP001140453">
    <property type="component" value="Unassembled WGS sequence"/>
</dbReference>
<dbReference type="EMBL" id="JAPEVB010000003">
    <property type="protein sequence ID" value="KAJ4392151.1"/>
    <property type="molecule type" value="Genomic_DNA"/>
</dbReference>
<dbReference type="InterPro" id="IPR029063">
    <property type="entry name" value="SAM-dependent_MTases_sf"/>
</dbReference>
<dbReference type="OrthoDB" id="2013972at2759"/>
<dbReference type="AlphaFoldDB" id="A0A9W9CYG4"/>
<evidence type="ECO:0000313" key="1">
    <source>
        <dbReference type="EMBL" id="KAJ4392151.1"/>
    </source>
</evidence>
<name>A0A9W9CYG4_9PEZI</name>
<reference evidence="1" key="1">
    <citation type="submission" date="2022-10" db="EMBL/GenBank/DDBJ databases">
        <title>Tapping the CABI collections for fungal endophytes: first genome assemblies for Collariella, Neodidymelliopsis, Ascochyta clinopodiicola, Didymella pomorum, Didymosphaeria variabile, Neocosmospora piperis and Neocucurbitaria cava.</title>
        <authorList>
            <person name="Hill R."/>
        </authorList>
    </citation>
    <scope>NUCLEOTIDE SEQUENCE</scope>
    <source>
        <strain evidence="1">IMI 355082</strain>
    </source>
</reference>
<proteinExistence type="predicted"/>
<comment type="caution">
    <text evidence="1">The sequence shown here is derived from an EMBL/GenBank/DDBJ whole genome shotgun (WGS) entry which is preliminary data.</text>
</comment>
<dbReference type="SUPFAM" id="SSF53335">
    <property type="entry name" value="S-adenosyl-L-methionine-dependent methyltransferases"/>
    <property type="match status" value="1"/>
</dbReference>
<organism evidence="1 2">
    <name type="scientific">Gnomoniopsis smithogilvyi</name>
    <dbReference type="NCBI Taxonomy" id="1191159"/>
    <lineage>
        <taxon>Eukaryota</taxon>
        <taxon>Fungi</taxon>
        <taxon>Dikarya</taxon>
        <taxon>Ascomycota</taxon>
        <taxon>Pezizomycotina</taxon>
        <taxon>Sordariomycetes</taxon>
        <taxon>Sordariomycetidae</taxon>
        <taxon>Diaporthales</taxon>
        <taxon>Gnomoniaceae</taxon>
        <taxon>Gnomoniopsis</taxon>
    </lineage>
</organism>
<evidence type="ECO:0008006" key="3">
    <source>
        <dbReference type="Google" id="ProtNLM"/>
    </source>
</evidence>
<keyword evidence="2" id="KW-1185">Reference proteome</keyword>
<evidence type="ECO:0000313" key="2">
    <source>
        <dbReference type="Proteomes" id="UP001140453"/>
    </source>
</evidence>
<gene>
    <name evidence="1" type="ORF">N0V93_005774</name>
</gene>
<accession>A0A9W9CYG4</accession>
<protein>
    <recommendedName>
        <fullName evidence="3">Methyltransferase</fullName>
    </recommendedName>
</protein>
<sequence>MLKRIFYHLRPGGHAEFLEYAFEIVGADPAADTLYQASSLAKFMRSAFAGGAAHGKDLHSGRKLREWMVDAEYVDVVEQQFLVPLNEWPLDLMNKSLGGWSSLNWLKFLDGAKKLLAAGGVPLDETPGLLEEVRRDILNQNMRVYWIMYSVYGRKPE</sequence>